<dbReference type="InterPro" id="IPR029044">
    <property type="entry name" value="Nucleotide-diphossugar_trans"/>
</dbReference>
<evidence type="ECO:0000256" key="1">
    <source>
        <dbReference type="SAM" id="MobiDB-lite"/>
    </source>
</evidence>
<dbReference type="Proteomes" id="UP000800093">
    <property type="component" value="Unassembled WGS sequence"/>
</dbReference>
<dbReference type="Gene3D" id="3.90.550.10">
    <property type="entry name" value="Spore Coat Polysaccharide Biosynthesis Protein SpsA, Chain A"/>
    <property type="match status" value="1"/>
</dbReference>
<sequence>MADQRYGQGKDSGENGYATLLTRPSYLAGAILLAYSLNKHSPSTTLLILHTPDTLPAWCIKALESEAKHSNCILRPIQRLPLPTRNADRNGEGHGIVTQQFIDSWTKLRVFQLNDMPFRDICFLDADVLVLDDPSPIVFSSDAKEYLTQEQGKAVLATHVCLCNLDDDASAPASWNRENCAYTGLTTRSAPESVVDEPETHGIFNSGAFVFRNSKEMSEYVFESFESMSVEELRELRFPDREFLNRVFCGRWRTLSWSVNALKTWRYLHPNMWADEEVRVLHYIVDKPWAKRGGSDGKGGYKGDDGVTHSWWWEKYGQWIEERKAQGEEELLGVVAMYVAGEGRDGSEEKGAIGGRAQDFAQWKKSGEARMENEGGLLAGKKGDEAFRHGLHGPILRKPILGERVDGSLVEVISYLYVRRKVDIRTRVEAARQAFFTELHDIDKLDEHIPKDAKLTSYSKPEQFGQKADGPRVLGNKPPAEPPPKLG</sequence>
<name>A0A9P4MY43_9PLEO</name>
<protein>
    <submittedName>
        <fullName evidence="2">Nucleotide-diphospho-sugar transferase</fullName>
    </submittedName>
</protein>
<feature type="region of interest" description="Disordered" evidence="1">
    <location>
        <begin position="453"/>
        <end position="487"/>
    </location>
</feature>
<dbReference type="OrthoDB" id="2014201at2759"/>
<dbReference type="AlphaFoldDB" id="A0A9P4MY43"/>
<keyword evidence="3" id="KW-1185">Reference proteome</keyword>
<gene>
    <name evidence="2" type="ORF">CC78DRAFT_618847</name>
</gene>
<dbReference type="SUPFAM" id="SSF53448">
    <property type="entry name" value="Nucleotide-diphospho-sugar transferases"/>
    <property type="match status" value="1"/>
</dbReference>
<dbReference type="Pfam" id="PF01501">
    <property type="entry name" value="Glyco_transf_8"/>
    <property type="match status" value="1"/>
</dbReference>
<dbReference type="EMBL" id="ML986645">
    <property type="protein sequence ID" value="KAF2262050.1"/>
    <property type="molecule type" value="Genomic_DNA"/>
</dbReference>
<evidence type="ECO:0000313" key="2">
    <source>
        <dbReference type="EMBL" id="KAF2262050.1"/>
    </source>
</evidence>
<accession>A0A9P4MY43</accession>
<reference evidence="3" key="1">
    <citation type="journal article" date="2020" name="Stud. Mycol.">
        <title>101 Dothideomycetes genomes: A test case for predicting lifestyles and emergence of pathogens.</title>
        <authorList>
            <person name="Haridas S."/>
            <person name="Albert R."/>
            <person name="Binder M."/>
            <person name="Bloem J."/>
            <person name="LaButti K."/>
            <person name="Salamov A."/>
            <person name="Andreopoulos B."/>
            <person name="Baker S."/>
            <person name="Barry K."/>
            <person name="Bills G."/>
            <person name="Bluhm B."/>
            <person name="Cannon C."/>
            <person name="Castanera R."/>
            <person name="Culley D."/>
            <person name="Daum C."/>
            <person name="Ezra D."/>
            <person name="Gonzalez J."/>
            <person name="Henrissat B."/>
            <person name="Kuo A."/>
            <person name="Liang C."/>
            <person name="Lipzen A."/>
            <person name="Lutzoni F."/>
            <person name="Magnuson J."/>
            <person name="Mondo S."/>
            <person name="Nolan M."/>
            <person name="Ohm R."/>
            <person name="Pangilinan J."/>
            <person name="Park H.-J."/>
            <person name="Ramirez L."/>
            <person name="Alfaro M."/>
            <person name="Sun H."/>
            <person name="Tritt A."/>
            <person name="Yoshinaga Y."/>
            <person name="Zwiers L.-H."/>
            <person name="Turgeon B."/>
            <person name="Goodwin S."/>
            <person name="Spatafora J."/>
            <person name="Crous P."/>
            <person name="Grigoriev I."/>
        </authorList>
    </citation>
    <scope>NUCLEOTIDE SEQUENCE [LARGE SCALE GENOMIC DNA]</scope>
    <source>
        <strain evidence="3">CBS 304.66</strain>
    </source>
</reference>
<dbReference type="InterPro" id="IPR002495">
    <property type="entry name" value="Glyco_trans_8"/>
</dbReference>
<evidence type="ECO:0000313" key="3">
    <source>
        <dbReference type="Proteomes" id="UP000800093"/>
    </source>
</evidence>
<organism evidence="2 3">
    <name type="scientific">Lojkania enalia</name>
    <dbReference type="NCBI Taxonomy" id="147567"/>
    <lineage>
        <taxon>Eukaryota</taxon>
        <taxon>Fungi</taxon>
        <taxon>Dikarya</taxon>
        <taxon>Ascomycota</taxon>
        <taxon>Pezizomycotina</taxon>
        <taxon>Dothideomycetes</taxon>
        <taxon>Pleosporomycetidae</taxon>
        <taxon>Pleosporales</taxon>
        <taxon>Pleosporales incertae sedis</taxon>
        <taxon>Lojkania</taxon>
    </lineage>
</organism>
<dbReference type="PANTHER" id="PTHR11183">
    <property type="entry name" value="GLYCOGENIN SUBFAMILY MEMBER"/>
    <property type="match status" value="1"/>
</dbReference>
<proteinExistence type="predicted"/>
<comment type="caution">
    <text evidence="2">The sequence shown here is derived from an EMBL/GenBank/DDBJ whole genome shotgun (WGS) entry which is preliminary data.</text>
</comment>
<dbReference type="GO" id="GO:0016757">
    <property type="term" value="F:glycosyltransferase activity"/>
    <property type="evidence" value="ECO:0007669"/>
    <property type="project" value="InterPro"/>
</dbReference>
<keyword evidence="2" id="KW-0808">Transferase</keyword>
<dbReference type="InterPro" id="IPR050587">
    <property type="entry name" value="GNT1/Glycosyltrans_8"/>
</dbReference>